<organism evidence="5 6">
    <name type="scientific">Candidatus Amulumruptor caecigallinarius</name>
    <dbReference type="NCBI Taxonomy" id="2109911"/>
    <lineage>
        <taxon>Bacteria</taxon>
        <taxon>Pseudomonadati</taxon>
        <taxon>Bacteroidota</taxon>
        <taxon>Bacteroidia</taxon>
        <taxon>Bacteroidales</taxon>
        <taxon>Muribaculaceae</taxon>
        <taxon>Candidatus Amulumruptor</taxon>
    </lineage>
</organism>
<dbReference type="AlphaFoldDB" id="A0A4V1LAD4"/>
<dbReference type="EMBL" id="DYXT01000016">
    <property type="protein sequence ID" value="HJE38528.1"/>
    <property type="molecule type" value="Genomic_DNA"/>
</dbReference>
<accession>A0A4V1LAD4</accession>
<feature type="domain" description="Glycosyltransferase 2-like" evidence="4">
    <location>
        <begin position="78"/>
        <end position="237"/>
    </location>
</feature>
<reference evidence="5" key="1">
    <citation type="journal article" date="2021" name="PeerJ">
        <title>Extensive microbial diversity within the chicken gut microbiome revealed by metagenomics and culture.</title>
        <authorList>
            <person name="Gilroy R."/>
            <person name="Ravi A."/>
            <person name="Getino M."/>
            <person name="Pursley I."/>
            <person name="Horton D.L."/>
            <person name="Alikhan N.F."/>
            <person name="Baker D."/>
            <person name="Gharbi K."/>
            <person name="Hall N."/>
            <person name="Watson M."/>
            <person name="Adriaenssens E.M."/>
            <person name="Foster-Nyarko E."/>
            <person name="Jarju S."/>
            <person name="Secka A."/>
            <person name="Antonio M."/>
            <person name="Oren A."/>
            <person name="Chaudhuri R.R."/>
            <person name="La Ragione R."/>
            <person name="Hildebrand F."/>
            <person name="Pallen M.J."/>
        </authorList>
    </citation>
    <scope>NUCLEOTIDE SEQUENCE</scope>
    <source>
        <strain evidence="5">4100</strain>
    </source>
</reference>
<dbReference type="Pfam" id="PF00535">
    <property type="entry name" value="Glycos_transf_2"/>
    <property type="match status" value="1"/>
</dbReference>
<comment type="caution">
    <text evidence="5">The sequence shown here is derived from an EMBL/GenBank/DDBJ whole genome shotgun (WGS) entry which is preliminary data.</text>
</comment>
<evidence type="ECO:0000256" key="2">
    <source>
        <dbReference type="ARBA" id="ARBA00022676"/>
    </source>
</evidence>
<dbReference type="PANTHER" id="PTHR43630">
    <property type="entry name" value="POLY-BETA-1,6-N-ACETYL-D-GLUCOSAMINE SYNTHASE"/>
    <property type="match status" value="1"/>
</dbReference>
<dbReference type="InterPro" id="IPR029044">
    <property type="entry name" value="Nucleotide-diphossugar_trans"/>
</dbReference>
<reference evidence="5" key="2">
    <citation type="submission" date="2021-09" db="EMBL/GenBank/DDBJ databases">
        <authorList>
            <person name="Gilroy R."/>
        </authorList>
    </citation>
    <scope>NUCLEOTIDE SEQUENCE</scope>
    <source>
        <strain evidence="5">4100</strain>
    </source>
</reference>
<keyword evidence="3 5" id="KW-0808">Transferase</keyword>
<dbReference type="Gene3D" id="3.90.550.10">
    <property type="entry name" value="Spore Coat Polysaccharide Biosynthesis Protein SpsA, Chain A"/>
    <property type="match status" value="1"/>
</dbReference>
<dbReference type="EC" id="2.4.-.-" evidence="5"/>
<sequence>MLSYAFEIIDGIVACFTSNFGWSEMAATFWFLFFIEFPRYYLFDLVVALRYGLTFRRRHNRRTEARYRLFLEKPLVTILAPGKNEGAHIYKLVSTLREQTYDNFEIIIIDDGSDDATPVICRDLQRRGYIDKFFRMTERGGKASAANYGVAHARGKYIVHLDADSSLDRDAIEKVLLPFYYDRKVKAVGGCVKVRNADASLCTSMQALEYLRSIQVGRMVTDSLGLYHIISGAFGAFDTEILREVGGWDIGPGLDGDITQKFRKAGYKVHFAEDAICMTNVPEKWHALFRQRKRWSKSLVRFRLRKHRDILWSDRNFSFLNMLSNLENILYDFVFNYVWVFYMITLIFANTDRLMEILVVGWIIRFSFSAMAFSVMQCVSERAREERRLGAYLVFYTFYMGYFMRIVRLIGHTEELFFRTSYRDRWNPEKTSAIARMEGL</sequence>
<dbReference type="GO" id="GO:0016757">
    <property type="term" value="F:glycosyltransferase activity"/>
    <property type="evidence" value="ECO:0007669"/>
    <property type="project" value="UniProtKB-KW"/>
</dbReference>
<keyword evidence="2 5" id="KW-0328">Glycosyltransferase</keyword>
<dbReference type="InterPro" id="IPR001173">
    <property type="entry name" value="Glyco_trans_2-like"/>
</dbReference>
<evidence type="ECO:0000313" key="6">
    <source>
        <dbReference type="Proteomes" id="UP000711407"/>
    </source>
</evidence>
<dbReference type="PANTHER" id="PTHR43630:SF1">
    <property type="entry name" value="POLY-BETA-1,6-N-ACETYL-D-GLUCOSAMINE SYNTHASE"/>
    <property type="match status" value="1"/>
</dbReference>
<protein>
    <submittedName>
        <fullName evidence="5">Glycosyltransferase</fullName>
        <ecNumber evidence="5">2.4.-.-</ecNumber>
    </submittedName>
</protein>
<dbReference type="SUPFAM" id="SSF53448">
    <property type="entry name" value="Nucleotide-diphospho-sugar transferases"/>
    <property type="match status" value="1"/>
</dbReference>
<name>A0A4V1LAD4_9BACT</name>
<proteinExistence type="inferred from homology"/>
<evidence type="ECO:0000256" key="1">
    <source>
        <dbReference type="ARBA" id="ARBA00006739"/>
    </source>
</evidence>
<evidence type="ECO:0000256" key="3">
    <source>
        <dbReference type="ARBA" id="ARBA00022679"/>
    </source>
</evidence>
<gene>
    <name evidence="5" type="ORF">K8V47_02015</name>
</gene>
<dbReference type="CDD" id="cd06423">
    <property type="entry name" value="CESA_like"/>
    <property type="match status" value="1"/>
</dbReference>
<dbReference type="Proteomes" id="UP000711407">
    <property type="component" value="Unassembled WGS sequence"/>
</dbReference>
<evidence type="ECO:0000259" key="4">
    <source>
        <dbReference type="Pfam" id="PF00535"/>
    </source>
</evidence>
<comment type="similarity">
    <text evidence="1">Belongs to the glycosyltransferase 2 family.</text>
</comment>
<evidence type="ECO:0000313" key="5">
    <source>
        <dbReference type="EMBL" id="HJE38528.1"/>
    </source>
</evidence>